<dbReference type="Gene3D" id="3.30.465.10">
    <property type="match status" value="2"/>
</dbReference>
<reference evidence="5" key="1">
    <citation type="journal article" date="2023" name="Mol. Phylogenet. Evol.">
        <title>Genome-scale phylogeny and comparative genomics of the fungal order Sordariales.</title>
        <authorList>
            <person name="Hensen N."/>
            <person name="Bonometti L."/>
            <person name="Westerberg I."/>
            <person name="Brannstrom I.O."/>
            <person name="Guillou S."/>
            <person name="Cros-Aarteil S."/>
            <person name="Calhoun S."/>
            <person name="Haridas S."/>
            <person name="Kuo A."/>
            <person name="Mondo S."/>
            <person name="Pangilinan J."/>
            <person name="Riley R."/>
            <person name="LaButti K."/>
            <person name="Andreopoulos B."/>
            <person name="Lipzen A."/>
            <person name="Chen C."/>
            <person name="Yan M."/>
            <person name="Daum C."/>
            <person name="Ng V."/>
            <person name="Clum A."/>
            <person name="Steindorff A."/>
            <person name="Ohm R.A."/>
            <person name="Martin F."/>
            <person name="Silar P."/>
            <person name="Natvig D.O."/>
            <person name="Lalanne C."/>
            <person name="Gautier V."/>
            <person name="Ament-Velasquez S.L."/>
            <person name="Kruys A."/>
            <person name="Hutchinson M.I."/>
            <person name="Powell A.J."/>
            <person name="Barry K."/>
            <person name="Miller A.N."/>
            <person name="Grigoriev I.V."/>
            <person name="Debuchy R."/>
            <person name="Gladieux P."/>
            <person name="Hiltunen Thoren M."/>
            <person name="Johannesson H."/>
        </authorList>
    </citation>
    <scope>NUCLEOTIDE SEQUENCE</scope>
    <source>
        <strain evidence="5">CBS 990.96</strain>
    </source>
</reference>
<protein>
    <recommendedName>
        <fullName evidence="4">FAD-binding PCMH-type domain-containing protein</fullName>
    </recommendedName>
</protein>
<name>A0AAN6YQG8_9PEZI</name>
<dbReference type="AlphaFoldDB" id="A0AAN6YQG8"/>
<accession>A0AAN6YQG8</accession>
<dbReference type="Gene3D" id="3.40.462.20">
    <property type="match status" value="1"/>
</dbReference>
<keyword evidence="2" id="KW-0560">Oxidoreductase</keyword>
<keyword evidence="3" id="KW-0732">Signal</keyword>
<dbReference type="InterPro" id="IPR006094">
    <property type="entry name" value="Oxid_FAD_bind_N"/>
</dbReference>
<feature type="chain" id="PRO_5042918783" description="FAD-binding PCMH-type domain-containing protein" evidence="3">
    <location>
        <begin position="19"/>
        <end position="657"/>
    </location>
</feature>
<reference evidence="5" key="2">
    <citation type="submission" date="2023-05" db="EMBL/GenBank/DDBJ databases">
        <authorList>
            <consortium name="Lawrence Berkeley National Laboratory"/>
            <person name="Steindorff A."/>
            <person name="Hensen N."/>
            <person name="Bonometti L."/>
            <person name="Westerberg I."/>
            <person name="Brannstrom I.O."/>
            <person name="Guillou S."/>
            <person name="Cros-Aarteil S."/>
            <person name="Calhoun S."/>
            <person name="Haridas S."/>
            <person name="Kuo A."/>
            <person name="Mondo S."/>
            <person name="Pangilinan J."/>
            <person name="Riley R."/>
            <person name="Labutti K."/>
            <person name="Andreopoulos B."/>
            <person name="Lipzen A."/>
            <person name="Chen C."/>
            <person name="Yanf M."/>
            <person name="Daum C."/>
            <person name="Ng V."/>
            <person name="Clum A."/>
            <person name="Ohm R."/>
            <person name="Martin F."/>
            <person name="Silar P."/>
            <person name="Natvig D."/>
            <person name="Lalanne C."/>
            <person name="Gautier V."/>
            <person name="Ament-Velasquez S.L."/>
            <person name="Kruys A."/>
            <person name="Hutchinson M.I."/>
            <person name="Powell A.J."/>
            <person name="Barry K."/>
            <person name="Miller A.N."/>
            <person name="Grigoriev I.V."/>
            <person name="Debuchy R."/>
            <person name="Gladieux P."/>
            <person name="Thoren M.H."/>
            <person name="Johannesson H."/>
        </authorList>
    </citation>
    <scope>NUCLEOTIDE SEQUENCE</scope>
    <source>
        <strain evidence="5">CBS 990.96</strain>
    </source>
</reference>
<dbReference type="InterPro" id="IPR016169">
    <property type="entry name" value="FAD-bd_PCMH_sub2"/>
</dbReference>
<comment type="caution">
    <text evidence="5">The sequence shown here is derived from an EMBL/GenBank/DDBJ whole genome shotgun (WGS) entry which is preliminary data.</text>
</comment>
<feature type="domain" description="FAD-binding PCMH-type" evidence="4">
    <location>
        <begin position="151"/>
        <end position="337"/>
    </location>
</feature>
<comment type="similarity">
    <text evidence="1">Belongs to the oxygen-dependent FAD-linked oxidoreductase family.</text>
</comment>
<dbReference type="GO" id="GO:0071949">
    <property type="term" value="F:FAD binding"/>
    <property type="evidence" value="ECO:0007669"/>
    <property type="project" value="InterPro"/>
</dbReference>
<dbReference type="EMBL" id="MU865463">
    <property type="protein sequence ID" value="KAK4222598.1"/>
    <property type="molecule type" value="Genomic_DNA"/>
</dbReference>
<evidence type="ECO:0000313" key="6">
    <source>
        <dbReference type="Proteomes" id="UP001301958"/>
    </source>
</evidence>
<dbReference type="PANTHER" id="PTHR13878:SF91">
    <property type="entry name" value="FAD BINDING DOMAIN PROTEIN (AFU_ORTHOLOGUE AFUA_6G12070)-RELATED"/>
    <property type="match status" value="1"/>
</dbReference>
<proteinExistence type="inferred from homology"/>
<evidence type="ECO:0000256" key="1">
    <source>
        <dbReference type="ARBA" id="ARBA00005466"/>
    </source>
</evidence>
<dbReference type="PANTHER" id="PTHR13878">
    <property type="entry name" value="GULONOLACTONE OXIDASE"/>
    <property type="match status" value="1"/>
</dbReference>
<dbReference type="InterPro" id="IPR012951">
    <property type="entry name" value="BBE"/>
</dbReference>
<dbReference type="InterPro" id="IPR016166">
    <property type="entry name" value="FAD-bd_PCMH"/>
</dbReference>
<dbReference type="Pfam" id="PF01565">
    <property type="entry name" value="FAD_binding_4"/>
    <property type="match status" value="1"/>
</dbReference>
<sequence length="657" mass="71600">MSFLLVLSLLPLLTTTAALSTPFPFETIQLSPTSPQVLSFPSIQFASFFSASPPTKNEKCRAFPGTSSWPSEEDWNQFNTSLNGALLRPLPAAAACYPGPEYNSTLCSFMTSGQAGKTHFWVDNPVESLTRWPAGWGCLLRDDNATGVCERGGWPEYVVNVSSVKHVQATVNFARNKGVRLVIKNTGHDFGGRSMGAGSLSVWTHNLKSFQYIPEYTVKSGKNEYSGPAVKVAAGVETYKLFNHMAENNITVVAPGGGTVGPAGGWFSVAGHGALTSKYGLGADQVLEISLVTAGGQFITVGPNSTGSDADLWWALRGGGGSTFGIITSVMFKAHPPISTLSTSLNFGLTNLSITNNTYPFPIIIPPGTGFSSPPSTNFITSPQNFWTAVSYSYQYCNNNIIPLGGYCFSYIYPLNSSSSSFAYTVSHNIPNITSSSYRSLLLPLYTSLQSILDISIPLPEIPVNPTLYAGNGLRTASTNPSNTRYRSRLFPLQNFHNQTLYNQTFSSIRSSVEKGNLTFHGISYSPSLKIAGWPGSNSAVLPAWRETVLHGILMEVIPSGITADEGRKIDAHAQEYIERWKELTPGAGSYMNEGDPMEKNWQWEFFGSNYRRLLGIKRRIDPWGVFWARTTVGTEEWEVLDEKGFPGGQNGRLCRV</sequence>
<gene>
    <name evidence="5" type="ORF">QBC38DRAFT_518828</name>
</gene>
<dbReference type="Pfam" id="PF08031">
    <property type="entry name" value="BBE"/>
    <property type="match status" value="1"/>
</dbReference>
<dbReference type="Proteomes" id="UP001301958">
    <property type="component" value="Unassembled WGS sequence"/>
</dbReference>
<feature type="signal peptide" evidence="3">
    <location>
        <begin position="1"/>
        <end position="18"/>
    </location>
</feature>
<keyword evidence="6" id="KW-1185">Reference proteome</keyword>
<evidence type="ECO:0000259" key="4">
    <source>
        <dbReference type="PROSITE" id="PS51387"/>
    </source>
</evidence>
<dbReference type="GO" id="GO:0016491">
    <property type="term" value="F:oxidoreductase activity"/>
    <property type="evidence" value="ECO:0007669"/>
    <property type="project" value="UniProtKB-KW"/>
</dbReference>
<dbReference type="SUPFAM" id="SSF56176">
    <property type="entry name" value="FAD-binding/transporter-associated domain-like"/>
    <property type="match status" value="1"/>
</dbReference>
<dbReference type="PROSITE" id="PS51387">
    <property type="entry name" value="FAD_PCMH"/>
    <property type="match status" value="1"/>
</dbReference>
<evidence type="ECO:0000256" key="2">
    <source>
        <dbReference type="ARBA" id="ARBA00023002"/>
    </source>
</evidence>
<evidence type="ECO:0000256" key="3">
    <source>
        <dbReference type="SAM" id="SignalP"/>
    </source>
</evidence>
<dbReference type="InterPro" id="IPR050432">
    <property type="entry name" value="FAD-linked_Oxidoreductases_BP"/>
</dbReference>
<dbReference type="InterPro" id="IPR036318">
    <property type="entry name" value="FAD-bd_PCMH-like_sf"/>
</dbReference>
<evidence type="ECO:0000313" key="5">
    <source>
        <dbReference type="EMBL" id="KAK4222598.1"/>
    </source>
</evidence>
<organism evidence="5 6">
    <name type="scientific">Podospora fimiseda</name>
    <dbReference type="NCBI Taxonomy" id="252190"/>
    <lineage>
        <taxon>Eukaryota</taxon>
        <taxon>Fungi</taxon>
        <taxon>Dikarya</taxon>
        <taxon>Ascomycota</taxon>
        <taxon>Pezizomycotina</taxon>
        <taxon>Sordariomycetes</taxon>
        <taxon>Sordariomycetidae</taxon>
        <taxon>Sordariales</taxon>
        <taxon>Podosporaceae</taxon>
        <taxon>Podospora</taxon>
    </lineage>
</organism>